<dbReference type="Proteomes" id="UP000274131">
    <property type="component" value="Unassembled WGS sequence"/>
</dbReference>
<dbReference type="OrthoDB" id="17458at2759"/>
<proteinExistence type="inferred from homology"/>
<dbReference type="Pfam" id="PF17778">
    <property type="entry name" value="WHD_BLACT"/>
    <property type="match status" value="1"/>
</dbReference>
<protein>
    <recommendedName>
        <fullName evidence="5">Beta-lactamase-like protein 2 homolog</fullName>
    </recommendedName>
</protein>
<dbReference type="GO" id="GO:0003727">
    <property type="term" value="F:single-stranded RNA binding"/>
    <property type="evidence" value="ECO:0007669"/>
    <property type="project" value="TreeGrafter"/>
</dbReference>
<dbReference type="EMBL" id="UXUI01007155">
    <property type="protein sequence ID" value="VDD85838.1"/>
    <property type="molecule type" value="Genomic_DNA"/>
</dbReference>
<dbReference type="GO" id="GO:0004521">
    <property type="term" value="F:RNA endonuclease activity"/>
    <property type="evidence" value="ECO:0007669"/>
    <property type="project" value="TreeGrafter"/>
</dbReference>
<dbReference type="InterPro" id="IPR047921">
    <property type="entry name" value="LACTB2-like_MBL-fold"/>
</dbReference>
<dbReference type="Gene3D" id="1.10.10.10">
    <property type="entry name" value="Winged helix-like DNA-binding domain superfamily/Winged helix DNA-binding domain"/>
    <property type="match status" value="1"/>
</dbReference>
<organism evidence="9">
    <name type="scientific">Enterobius vermicularis</name>
    <name type="common">Human pinworm</name>
    <dbReference type="NCBI Taxonomy" id="51028"/>
    <lineage>
        <taxon>Eukaryota</taxon>
        <taxon>Metazoa</taxon>
        <taxon>Ecdysozoa</taxon>
        <taxon>Nematoda</taxon>
        <taxon>Chromadorea</taxon>
        <taxon>Rhabditida</taxon>
        <taxon>Spirurina</taxon>
        <taxon>Oxyuridomorpha</taxon>
        <taxon>Oxyuroidea</taxon>
        <taxon>Oxyuridae</taxon>
        <taxon>Enterobius</taxon>
    </lineage>
</organism>
<evidence type="ECO:0000313" key="7">
    <source>
        <dbReference type="EMBL" id="VDD85838.1"/>
    </source>
</evidence>
<dbReference type="SMART" id="SM00849">
    <property type="entry name" value="Lactamase_B"/>
    <property type="match status" value="1"/>
</dbReference>
<dbReference type="PANTHER" id="PTHR23131:SF0">
    <property type="entry name" value="ENDORIBONUCLEASE LACTB2"/>
    <property type="match status" value="1"/>
</dbReference>
<accession>A0A0N4UV25</accession>
<dbReference type="STRING" id="51028.A0A0N4UV25"/>
<dbReference type="GO" id="GO:0016787">
    <property type="term" value="F:hydrolase activity"/>
    <property type="evidence" value="ECO:0007669"/>
    <property type="project" value="UniProtKB-KW"/>
</dbReference>
<feature type="domain" description="Metallo-beta-lactamase" evidence="6">
    <location>
        <begin position="33"/>
        <end position="192"/>
    </location>
</feature>
<evidence type="ECO:0000256" key="4">
    <source>
        <dbReference type="ARBA" id="ARBA00022833"/>
    </source>
</evidence>
<keyword evidence="4" id="KW-0862">Zinc</keyword>
<dbReference type="AlphaFoldDB" id="A0A0N4UV25"/>
<dbReference type="WBParaSite" id="EVEC_0000127301-mRNA-1">
    <property type="protein sequence ID" value="EVEC_0000127301-mRNA-1"/>
    <property type="gene ID" value="EVEC_0000127301"/>
</dbReference>
<dbReference type="InterPro" id="IPR050662">
    <property type="entry name" value="Sec-metab_biosynth-thioest"/>
</dbReference>
<dbReference type="InterPro" id="IPR036388">
    <property type="entry name" value="WH-like_DNA-bd_sf"/>
</dbReference>
<evidence type="ECO:0000256" key="5">
    <source>
        <dbReference type="ARBA" id="ARBA00069358"/>
    </source>
</evidence>
<keyword evidence="3" id="KW-0378">Hydrolase</keyword>
<dbReference type="SUPFAM" id="SSF56281">
    <property type="entry name" value="Metallo-hydrolase/oxidoreductase"/>
    <property type="match status" value="1"/>
</dbReference>
<evidence type="ECO:0000313" key="9">
    <source>
        <dbReference type="WBParaSite" id="EVEC_0000127301-mRNA-1"/>
    </source>
</evidence>
<dbReference type="Pfam" id="PF00753">
    <property type="entry name" value="Lactamase_B"/>
    <property type="match status" value="1"/>
</dbReference>
<reference evidence="9" key="1">
    <citation type="submission" date="2017-02" db="UniProtKB">
        <authorList>
            <consortium name="WormBaseParasite"/>
        </authorList>
    </citation>
    <scope>IDENTIFICATION</scope>
</reference>
<reference evidence="7 8" key="2">
    <citation type="submission" date="2018-10" db="EMBL/GenBank/DDBJ databases">
        <authorList>
            <consortium name="Pathogen Informatics"/>
        </authorList>
    </citation>
    <scope>NUCLEOTIDE SEQUENCE [LARGE SCALE GENOMIC DNA]</scope>
</reference>
<dbReference type="PANTHER" id="PTHR23131">
    <property type="entry name" value="ENDORIBONUCLEASE LACTB2"/>
    <property type="match status" value="1"/>
</dbReference>
<keyword evidence="2" id="KW-0479">Metal-binding</keyword>
<dbReference type="GO" id="GO:0005759">
    <property type="term" value="C:mitochondrial matrix"/>
    <property type="evidence" value="ECO:0007669"/>
    <property type="project" value="TreeGrafter"/>
</dbReference>
<name>A0A0N4UV25_ENTVE</name>
<dbReference type="GO" id="GO:0046872">
    <property type="term" value="F:metal ion binding"/>
    <property type="evidence" value="ECO:0007669"/>
    <property type="project" value="UniProtKB-KW"/>
</dbReference>
<dbReference type="InterPro" id="IPR036866">
    <property type="entry name" value="RibonucZ/Hydroxyglut_hydro"/>
</dbReference>
<sequence length="280" mass="31223">MNGSLTKIEPSTQLSALVWRILGANPSPFTLQGTNTYLIGNGKKRILIDTGEEKISAYISELQKVLGDNEISSIICTHWHGDHVGGVDDVLKKVVHKDIPVYKLKEPGKHDPVYQYIEDGQVFQTEGATLRVFATPGHTMDHISLYLEEEGTVFSGDCILGEGTTIFEDLHLYMQSLQKILDRKPKRIYPGHGPVVEDPLKKITEYMSHRNARENQILDAIKNKGVASVTDIVGAVYATTRWSLMLGAMNNVNQHLTKLIKEDRIERTGEGYQIKKAALA</sequence>
<keyword evidence="8" id="KW-1185">Reference proteome</keyword>
<comment type="similarity">
    <text evidence="1">Belongs to the metallo-beta-lactamase superfamily. Glyoxalase II family.</text>
</comment>
<evidence type="ECO:0000256" key="1">
    <source>
        <dbReference type="ARBA" id="ARBA00006759"/>
    </source>
</evidence>
<dbReference type="CDD" id="cd07722">
    <property type="entry name" value="LACTB2-like_MBL-fold"/>
    <property type="match status" value="1"/>
</dbReference>
<dbReference type="InterPro" id="IPR001279">
    <property type="entry name" value="Metallo-B-lactamas"/>
</dbReference>
<evidence type="ECO:0000256" key="2">
    <source>
        <dbReference type="ARBA" id="ARBA00022723"/>
    </source>
</evidence>
<dbReference type="FunFam" id="3.60.15.10:FF:000017">
    <property type="entry name" value="Lactamase beta 2"/>
    <property type="match status" value="1"/>
</dbReference>
<evidence type="ECO:0000259" key="6">
    <source>
        <dbReference type="SMART" id="SM00849"/>
    </source>
</evidence>
<evidence type="ECO:0000313" key="8">
    <source>
        <dbReference type="Proteomes" id="UP000274131"/>
    </source>
</evidence>
<evidence type="ECO:0000256" key="3">
    <source>
        <dbReference type="ARBA" id="ARBA00022801"/>
    </source>
</evidence>
<dbReference type="Gene3D" id="3.60.15.10">
    <property type="entry name" value="Ribonuclease Z/Hydroxyacylglutathione hydrolase-like"/>
    <property type="match status" value="1"/>
</dbReference>
<dbReference type="InterPro" id="IPR041516">
    <property type="entry name" value="LACTB2_WH"/>
</dbReference>
<gene>
    <name evidence="7" type="ORF">EVEC_LOCUS981</name>
</gene>